<feature type="compositionally biased region" description="Low complexity" evidence="1">
    <location>
        <begin position="236"/>
        <end position="257"/>
    </location>
</feature>
<gene>
    <name evidence="2" type="ORF">NSCI0253_LOCUS19450</name>
</gene>
<feature type="compositionally biased region" description="Basic and acidic residues" evidence="1">
    <location>
        <begin position="66"/>
        <end position="89"/>
    </location>
</feature>
<feature type="region of interest" description="Disordered" evidence="1">
    <location>
        <begin position="62"/>
        <end position="89"/>
    </location>
</feature>
<feature type="region of interest" description="Disordered" evidence="1">
    <location>
        <begin position="236"/>
        <end position="263"/>
    </location>
</feature>
<dbReference type="EMBL" id="HBFQ01027549">
    <property type="protein sequence ID" value="CAD8845100.1"/>
    <property type="molecule type" value="Transcribed_RNA"/>
</dbReference>
<reference evidence="2" key="1">
    <citation type="submission" date="2021-01" db="EMBL/GenBank/DDBJ databases">
        <authorList>
            <person name="Corre E."/>
            <person name="Pelletier E."/>
            <person name="Niang G."/>
            <person name="Scheremetjew M."/>
            <person name="Finn R."/>
            <person name="Kale V."/>
            <person name="Holt S."/>
            <person name="Cochrane G."/>
            <person name="Meng A."/>
            <person name="Brown T."/>
            <person name="Cohen L."/>
        </authorList>
    </citation>
    <scope>NUCLEOTIDE SEQUENCE</scope>
</reference>
<organism evidence="2">
    <name type="scientific">Noctiluca scintillans</name>
    <name type="common">Sea sparkle</name>
    <name type="synonym">Red tide dinoflagellate</name>
    <dbReference type="NCBI Taxonomy" id="2966"/>
    <lineage>
        <taxon>Eukaryota</taxon>
        <taxon>Sar</taxon>
        <taxon>Alveolata</taxon>
        <taxon>Dinophyceae</taxon>
        <taxon>Noctilucales</taxon>
        <taxon>Noctilucaceae</taxon>
        <taxon>Noctiluca</taxon>
    </lineage>
</organism>
<accession>A0A7S1F5S3</accession>
<evidence type="ECO:0000256" key="1">
    <source>
        <dbReference type="SAM" id="MobiDB-lite"/>
    </source>
</evidence>
<proteinExistence type="predicted"/>
<dbReference type="AlphaFoldDB" id="A0A7S1F5S3"/>
<protein>
    <submittedName>
        <fullName evidence="2">Uncharacterized protein</fullName>
    </submittedName>
</protein>
<name>A0A7S1F5S3_NOCSC</name>
<evidence type="ECO:0000313" key="2">
    <source>
        <dbReference type="EMBL" id="CAD8845100.1"/>
    </source>
</evidence>
<sequence length="302" mass="33586">MPIYEEKLVSPLAIRFTQEHIKTIFRDGHVVEATVREIGTRAAGGDYDAILTFPFPPIEIIRFRPKGGDRDRRRDDPAPAPRGRHEERDGSHWFTLDNRRLYCLQRAAVARWPQRVAAPVEILYADPGTLRKKYDNRSKGCSVSISRSVRDPPISWWDWRSQVGGEGHDAATQLAFDAVRADDSKKSVDALLNLPRVSRQANSLLTLLRSPNENTERSTNPGASILDMVRCPKASASTSSDFSDTGSGGTTPHTSSSDLLFTSQGDDDDHDILADVSLFEIRELDGQRTHIAAPGHCHVRHG</sequence>